<gene>
    <name evidence="14" type="ORF">ENO08_06155</name>
</gene>
<dbReference type="GO" id="GO:0009086">
    <property type="term" value="P:methionine biosynthetic process"/>
    <property type="evidence" value="ECO:0007669"/>
    <property type="project" value="UniProtKB-KW"/>
</dbReference>
<dbReference type="PROSITE" id="PS01042">
    <property type="entry name" value="HOMOSER_DHGENASE"/>
    <property type="match status" value="1"/>
</dbReference>
<comment type="catalytic activity">
    <reaction evidence="10">
        <text>L-homoserine + NADP(+) = L-aspartate 4-semialdehyde + NADPH + H(+)</text>
        <dbReference type="Rhea" id="RHEA:15761"/>
        <dbReference type="ChEBI" id="CHEBI:15378"/>
        <dbReference type="ChEBI" id="CHEBI:57476"/>
        <dbReference type="ChEBI" id="CHEBI:57783"/>
        <dbReference type="ChEBI" id="CHEBI:58349"/>
        <dbReference type="ChEBI" id="CHEBI:537519"/>
        <dbReference type="EC" id="1.1.1.3"/>
    </reaction>
</comment>
<evidence type="ECO:0000313" key="14">
    <source>
        <dbReference type="EMBL" id="HER44024.1"/>
    </source>
</evidence>
<dbReference type="PANTHER" id="PTHR43331:SF1">
    <property type="entry name" value="HOMOSERINE DEHYDROGENASE"/>
    <property type="match status" value="1"/>
</dbReference>
<evidence type="ECO:0000256" key="9">
    <source>
        <dbReference type="ARBA" id="ARBA00023167"/>
    </source>
</evidence>
<dbReference type="FunFam" id="3.40.50.720:FF:000554">
    <property type="entry name" value="Homoserine dehydrogenase"/>
    <property type="match status" value="1"/>
</dbReference>
<dbReference type="GO" id="GO:0009088">
    <property type="term" value="P:threonine biosynthetic process"/>
    <property type="evidence" value="ECO:0007669"/>
    <property type="project" value="UniProtKB-UniPathway"/>
</dbReference>
<keyword evidence="10" id="KW-0521">NADP</keyword>
<proteinExistence type="inferred from homology"/>
<keyword evidence="8 10" id="KW-0560">Oxidoreductase</keyword>
<dbReference type="GO" id="GO:0004412">
    <property type="term" value="F:homoserine dehydrogenase activity"/>
    <property type="evidence" value="ECO:0007669"/>
    <property type="project" value="UniProtKB-EC"/>
</dbReference>
<accession>A0A7V2AVM8</accession>
<dbReference type="EMBL" id="DSEC01000433">
    <property type="protein sequence ID" value="HER44024.1"/>
    <property type="molecule type" value="Genomic_DNA"/>
</dbReference>
<dbReference type="InterPro" id="IPR019811">
    <property type="entry name" value="HDH_CS"/>
</dbReference>
<dbReference type="UniPathway" id="UPA00050">
    <property type="reaction ID" value="UER00063"/>
</dbReference>
<dbReference type="InterPro" id="IPR005106">
    <property type="entry name" value="Asp/hSer_DH_NAD-bd"/>
</dbReference>
<evidence type="ECO:0000256" key="3">
    <source>
        <dbReference type="ARBA" id="ARBA00006753"/>
    </source>
</evidence>
<name>A0A7V2AVM8_UNCEI</name>
<comment type="pathway">
    <text evidence="1 10">Amino-acid biosynthesis; L-threonine biosynthesis; L-threonine from L-aspartate: step 3/5.</text>
</comment>
<dbReference type="Gene3D" id="3.30.360.10">
    <property type="entry name" value="Dihydrodipicolinate Reductase, domain 2"/>
    <property type="match status" value="1"/>
</dbReference>
<feature type="domain" description="Homoserine dehydrogenase catalytic" evidence="12">
    <location>
        <begin position="157"/>
        <end position="238"/>
    </location>
</feature>
<dbReference type="UniPathway" id="UPA00051">
    <property type="reaction ID" value="UER00465"/>
</dbReference>
<keyword evidence="6 10" id="KW-0028">Amino-acid biosynthesis</keyword>
<evidence type="ECO:0000256" key="5">
    <source>
        <dbReference type="ARBA" id="ARBA00013376"/>
    </source>
</evidence>
<dbReference type="Pfam" id="PF00742">
    <property type="entry name" value="Homoserine_dh"/>
    <property type="match status" value="1"/>
</dbReference>
<evidence type="ECO:0000256" key="1">
    <source>
        <dbReference type="ARBA" id="ARBA00005056"/>
    </source>
</evidence>
<comment type="pathway">
    <text evidence="2 10">Amino-acid biosynthesis; L-methionine biosynthesis via de novo pathway; L-homoserine from L-aspartate: step 3/3.</text>
</comment>
<feature type="domain" description="Aspartate/homoserine dehydrogenase NAD-binding" evidence="13">
    <location>
        <begin position="8"/>
        <end position="149"/>
    </location>
</feature>
<dbReference type="GO" id="GO:0050661">
    <property type="term" value="F:NADP binding"/>
    <property type="evidence" value="ECO:0007669"/>
    <property type="project" value="InterPro"/>
</dbReference>
<keyword evidence="9 10" id="KW-0486">Methionine biosynthesis</keyword>
<comment type="similarity">
    <text evidence="3 11">Belongs to the homoserine dehydrogenase family.</text>
</comment>
<dbReference type="Proteomes" id="UP000886069">
    <property type="component" value="Unassembled WGS sequence"/>
</dbReference>
<protein>
    <recommendedName>
        <fullName evidence="5 10">Homoserine dehydrogenase</fullName>
        <ecNumber evidence="4 10">1.1.1.3</ecNumber>
    </recommendedName>
</protein>
<evidence type="ECO:0000256" key="10">
    <source>
        <dbReference type="RuleBase" id="RU000579"/>
    </source>
</evidence>
<evidence type="ECO:0000256" key="6">
    <source>
        <dbReference type="ARBA" id="ARBA00022605"/>
    </source>
</evidence>
<dbReference type="FunFam" id="3.30.360.10:FF:000005">
    <property type="entry name" value="Homoserine dehydrogenase"/>
    <property type="match status" value="1"/>
</dbReference>
<evidence type="ECO:0000256" key="8">
    <source>
        <dbReference type="ARBA" id="ARBA00023002"/>
    </source>
</evidence>
<dbReference type="SUPFAM" id="SSF55347">
    <property type="entry name" value="Glyceraldehyde-3-phosphate dehydrogenase-like, C-terminal domain"/>
    <property type="match status" value="1"/>
</dbReference>
<evidence type="ECO:0000256" key="2">
    <source>
        <dbReference type="ARBA" id="ARBA00005062"/>
    </source>
</evidence>
<dbReference type="Pfam" id="PF03447">
    <property type="entry name" value="NAD_binding_3"/>
    <property type="match status" value="1"/>
</dbReference>
<sequence>MQRLAFIGFGVVGQGLAEILLRKKEELKKKYGFEYSVVAVSDFKLGSALDSRGLDLAKLLELAKEGNISGYPAAKTGLDALETIKQCDADTVIEVSYTDIKTGEPANSHFRAALESGKNLITTNKGPTALFFSELAALAKKKGVQFRYEGTVVAGTPVLDLCEFTLAGNEITEIRGILNGTTNFILTNMEAGRAYDEVLKEAQKLGFAEADPTADVEGFDALAKVVILAKSVMGADISP</sequence>
<reference evidence="14" key="1">
    <citation type="journal article" date="2020" name="mSystems">
        <title>Genome- and Community-Level Interaction Insights into Carbon Utilization and Element Cycling Functions of Hydrothermarchaeota in Hydrothermal Sediment.</title>
        <authorList>
            <person name="Zhou Z."/>
            <person name="Liu Y."/>
            <person name="Xu W."/>
            <person name="Pan J."/>
            <person name="Luo Z.H."/>
            <person name="Li M."/>
        </authorList>
    </citation>
    <scope>NUCLEOTIDE SEQUENCE [LARGE SCALE GENOMIC DNA]</scope>
    <source>
        <strain evidence="14">SpSt-1233</strain>
    </source>
</reference>
<evidence type="ECO:0000256" key="7">
    <source>
        <dbReference type="ARBA" id="ARBA00022697"/>
    </source>
</evidence>
<evidence type="ECO:0000259" key="12">
    <source>
        <dbReference type="Pfam" id="PF00742"/>
    </source>
</evidence>
<evidence type="ECO:0000256" key="4">
    <source>
        <dbReference type="ARBA" id="ARBA00013213"/>
    </source>
</evidence>
<comment type="caution">
    <text evidence="14">The sequence shown here is derived from an EMBL/GenBank/DDBJ whole genome shotgun (WGS) entry which is preliminary data.</text>
</comment>
<keyword evidence="7 10" id="KW-0791">Threonine biosynthesis</keyword>
<dbReference type="Gene3D" id="3.40.50.720">
    <property type="entry name" value="NAD(P)-binding Rossmann-like Domain"/>
    <property type="match status" value="1"/>
</dbReference>
<dbReference type="EC" id="1.1.1.3" evidence="4 10"/>
<dbReference type="AlphaFoldDB" id="A0A7V2AVM8"/>
<dbReference type="InterPro" id="IPR001342">
    <property type="entry name" value="HDH_cat"/>
</dbReference>
<dbReference type="SUPFAM" id="SSF51735">
    <property type="entry name" value="NAD(P)-binding Rossmann-fold domains"/>
    <property type="match status" value="1"/>
</dbReference>
<evidence type="ECO:0000256" key="11">
    <source>
        <dbReference type="RuleBase" id="RU004171"/>
    </source>
</evidence>
<evidence type="ECO:0000259" key="13">
    <source>
        <dbReference type="Pfam" id="PF03447"/>
    </source>
</evidence>
<dbReference type="PANTHER" id="PTHR43331">
    <property type="entry name" value="HOMOSERINE DEHYDROGENASE"/>
    <property type="match status" value="1"/>
</dbReference>
<dbReference type="InterPro" id="IPR036291">
    <property type="entry name" value="NAD(P)-bd_dom_sf"/>
</dbReference>
<organism evidence="14">
    <name type="scientific">Eiseniibacteriota bacterium</name>
    <dbReference type="NCBI Taxonomy" id="2212470"/>
    <lineage>
        <taxon>Bacteria</taxon>
        <taxon>Candidatus Eiseniibacteriota</taxon>
    </lineage>
</organism>
<feature type="non-terminal residue" evidence="14">
    <location>
        <position position="239"/>
    </location>
</feature>